<dbReference type="KEGG" id="nzs:SLY_0020"/>
<dbReference type="AlphaFoldDB" id="R4RNE7"/>
<evidence type="ECO:0000313" key="3">
    <source>
        <dbReference type="Proteomes" id="UP000013941"/>
    </source>
</evidence>
<name>R4RNE7_PHYAS</name>
<proteinExistence type="predicted"/>
<keyword evidence="1" id="KW-1133">Transmembrane helix</keyword>
<dbReference type="EMBL" id="CP002548">
    <property type="protein sequence ID" value="AGL89946.1"/>
    <property type="molecule type" value="Genomic_DNA"/>
</dbReference>
<accession>R4RNE7</accession>
<keyword evidence="1" id="KW-0812">Transmembrane</keyword>
<dbReference type="PATRIC" id="fig|980422.3.peg.21"/>
<gene>
    <name evidence="2" type="ORF">SLY_0020</name>
</gene>
<sequence length="189" mass="22952">MHNINYFFKSFVILDIIFTIILTTIVLKIIFLIFSFVYTIIKKITYIKFFCFRVKILKFMIKQNIDALDILKTKIIFFQKDLKENNNLQKKIINRIDKNLLYQTFYSQIVNFNLVNFNLDLQKNHEEGLINSLNFLFWIEKHNKQINFNNNGLIIMIDKIVDNLKKELFYFNKEKKILMLILITKLKKY</sequence>
<dbReference type="Proteomes" id="UP000013941">
    <property type="component" value="Chromosome"/>
</dbReference>
<dbReference type="HOGENOM" id="CLU_1433741_0_0_14"/>
<evidence type="ECO:0000313" key="2">
    <source>
        <dbReference type="EMBL" id="AGL89946.1"/>
    </source>
</evidence>
<protein>
    <submittedName>
        <fullName evidence="2">Uncharacterized protein</fullName>
    </submittedName>
</protein>
<keyword evidence="1" id="KW-0472">Membrane</keyword>
<organism evidence="2 3">
    <name type="scientific">Strawberry lethal yellows phytoplasma (CPA) str. NZSb11</name>
    <dbReference type="NCBI Taxonomy" id="980422"/>
    <lineage>
        <taxon>Bacteria</taxon>
        <taxon>Bacillati</taxon>
        <taxon>Mycoplasmatota</taxon>
        <taxon>Mollicutes</taxon>
        <taxon>Acholeplasmatales</taxon>
        <taxon>Acholeplasmataceae</taxon>
        <taxon>Candidatus Phytoplasma</taxon>
        <taxon>16SrXII (Stolbur group)</taxon>
    </lineage>
</organism>
<evidence type="ECO:0000256" key="1">
    <source>
        <dbReference type="SAM" id="Phobius"/>
    </source>
</evidence>
<feature type="transmembrane region" description="Helical" evidence="1">
    <location>
        <begin position="12"/>
        <end position="41"/>
    </location>
</feature>
<reference evidence="2 3" key="1">
    <citation type="journal article" date="2013" name="BMC Genomics">
        <title>Comparison of the complete genome sequence of two closely related isolates of 'Candidatus Phytoplasma australiense' reveals genome plasticity.</title>
        <authorList>
            <person name="Andersen M.T."/>
            <person name="Liefting L.W."/>
            <person name="Havukkala I."/>
            <person name="Beever R.E."/>
        </authorList>
    </citation>
    <scope>NUCLEOTIDE SEQUENCE [LARGE SCALE GENOMIC DNA]</scope>
    <source>
        <strain evidence="2 3">NZSb11</strain>
    </source>
</reference>
<keyword evidence="3" id="KW-1185">Reference proteome</keyword>